<dbReference type="Pfam" id="PF00440">
    <property type="entry name" value="TetR_N"/>
    <property type="match status" value="1"/>
</dbReference>
<dbReference type="EMBL" id="JAYJJQ010000006">
    <property type="protein sequence ID" value="MEB3069223.1"/>
    <property type="molecule type" value="Genomic_DNA"/>
</dbReference>
<dbReference type="Gene3D" id="1.10.357.10">
    <property type="entry name" value="Tetracycline Repressor, domain 2"/>
    <property type="match status" value="1"/>
</dbReference>
<dbReference type="InterPro" id="IPR001647">
    <property type="entry name" value="HTH_TetR"/>
</dbReference>
<gene>
    <name evidence="5" type="ORF">K5L39_08490</name>
</gene>
<name>A0ABU5YZS7_9MYCO</name>
<organism evidence="5 6">
    <name type="scientific">[Mycobacterium] vasticus</name>
    <dbReference type="NCBI Taxonomy" id="2875777"/>
    <lineage>
        <taxon>Bacteria</taxon>
        <taxon>Bacillati</taxon>
        <taxon>Actinomycetota</taxon>
        <taxon>Actinomycetes</taxon>
        <taxon>Mycobacteriales</taxon>
        <taxon>Mycobacteriaceae</taxon>
        <taxon>Mycolicibacter</taxon>
    </lineage>
</organism>
<dbReference type="PRINTS" id="PR00455">
    <property type="entry name" value="HTHTETR"/>
</dbReference>
<dbReference type="InterPro" id="IPR009057">
    <property type="entry name" value="Homeodomain-like_sf"/>
</dbReference>
<dbReference type="PANTHER" id="PTHR30055">
    <property type="entry name" value="HTH-TYPE TRANSCRIPTIONAL REGULATOR RUTR"/>
    <property type="match status" value="1"/>
</dbReference>
<reference evidence="5 6" key="1">
    <citation type="submission" date="2023-12" db="EMBL/GenBank/DDBJ databases">
        <title>Description of new species of Mycobacterium terrae complex isolated from sewage at the Sao Paulo Zoological Park Foundation in Brazil.</title>
        <authorList>
            <person name="Romagnoli C.L."/>
            <person name="Conceicao E.C."/>
            <person name="Machado E."/>
            <person name="Barreto L.B.P.F."/>
            <person name="Sharma A."/>
            <person name="Silva N.M."/>
            <person name="Marques L.E."/>
            <person name="Juliana M.A."/>
            <person name="Lourenco M.C.S."/>
            <person name="Digiampietri L.A."/>
            <person name="Suffys P.N."/>
            <person name="Viana-Niero C."/>
        </authorList>
    </citation>
    <scope>NUCLEOTIDE SEQUENCE [LARGE SCALE GENOMIC DNA]</scope>
    <source>
        <strain evidence="5 6">MYC017</strain>
    </source>
</reference>
<dbReference type="InterPro" id="IPR050109">
    <property type="entry name" value="HTH-type_TetR-like_transc_reg"/>
</dbReference>
<dbReference type="RefSeq" id="WP_225397884.1">
    <property type="nucleotide sequence ID" value="NZ_JAYJJQ010000006.1"/>
</dbReference>
<evidence type="ECO:0000256" key="3">
    <source>
        <dbReference type="SAM" id="MobiDB-lite"/>
    </source>
</evidence>
<keyword evidence="1 2" id="KW-0238">DNA-binding</keyword>
<dbReference type="Proteomes" id="UP001299283">
    <property type="component" value="Unassembled WGS sequence"/>
</dbReference>
<protein>
    <submittedName>
        <fullName evidence="5">Helix-turn-helix domain-containing protein</fullName>
    </submittedName>
</protein>
<evidence type="ECO:0000313" key="6">
    <source>
        <dbReference type="Proteomes" id="UP001299283"/>
    </source>
</evidence>
<dbReference type="PANTHER" id="PTHR30055:SF226">
    <property type="entry name" value="HTH-TYPE TRANSCRIPTIONAL REGULATOR PKSA"/>
    <property type="match status" value="1"/>
</dbReference>
<proteinExistence type="predicted"/>
<evidence type="ECO:0000256" key="1">
    <source>
        <dbReference type="ARBA" id="ARBA00023125"/>
    </source>
</evidence>
<sequence length="199" mass="21231">MASSPMVSAHDAQPTTVGRRPDRRPPRTIQRVLDAGLDELRQTDYADLTMRAVAARAGVSAASAYKYFPSKSALVAAIYLGLLRAVPSQIQSDDTPKTRLNAMIRDMALVAADEPELLNAFAAAVMAEDPAVGPIREEIAEEVAKRISIALGPGWSRAVKSTLLLTFSGALMAARFVPYDLVIRQLGDSVELILGAAVA</sequence>
<feature type="region of interest" description="Disordered" evidence="3">
    <location>
        <begin position="1"/>
        <end position="26"/>
    </location>
</feature>
<evidence type="ECO:0000259" key="4">
    <source>
        <dbReference type="PROSITE" id="PS50977"/>
    </source>
</evidence>
<accession>A0ABU5YZS7</accession>
<dbReference type="PROSITE" id="PS50977">
    <property type="entry name" value="HTH_TETR_2"/>
    <property type="match status" value="1"/>
</dbReference>
<keyword evidence="6" id="KW-1185">Reference proteome</keyword>
<feature type="domain" description="HTH tetR-type" evidence="4">
    <location>
        <begin position="26"/>
        <end position="86"/>
    </location>
</feature>
<comment type="caution">
    <text evidence="5">The sequence shown here is derived from an EMBL/GenBank/DDBJ whole genome shotgun (WGS) entry which is preliminary data.</text>
</comment>
<evidence type="ECO:0000313" key="5">
    <source>
        <dbReference type="EMBL" id="MEB3069223.1"/>
    </source>
</evidence>
<evidence type="ECO:0000256" key="2">
    <source>
        <dbReference type="PROSITE-ProRule" id="PRU00335"/>
    </source>
</evidence>
<dbReference type="SUPFAM" id="SSF46689">
    <property type="entry name" value="Homeodomain-like"/>
    <property type="match status" value="1"/>
</dbReference>
<feature type="DNA-binding region" description="H-T-H motif" evidence="2">
    <location>
        <begin position="49"/>
        <end position="68"/>
    </location>
</feature>